<evidence type="ECO:0000256" key="1">
    <source>
        <dbReference type="ARBA" id="ARBA00022722"/>
    </source>
</evidence>
<gene>
    <name evidence="8" type="ORF">SMC5_07985</name>
    <name evidence="7" type="ORF">SMC6_07155</name>
</gene>
<sequence>MDDITREQRRRCMSAVRSLNTKPEIILRRTLWHNGIRGYRLRSRLVGHPDLYFPGMKLAVFVDGCFWHGCRECKRIPSTRSEFWSRKISANRKRDRIVDSKLAQSGITVVRMWEHEVLDDPELCLKKIAAILEDRRRVNRGPLHVSSDVAPLSLNREMS</sequence>
<dbReference type="Proteomes" id="UP000266489">
    <property type="component" value="Unassembled WGS sequence"/>
</dbReference>
<accession>A0A398D1Q6</accession>
<dbReference type="InterPro" id="IPR004603">
    <property type="entry name" value="DNA_mismatch_endonuc_vsr"/>
</dbReference>
<keyword evidence="2 8" id="KW-0255">Endonuclease</keyword>
<evidence type="ECO:0000256" key="2">
    <source>
        <dbReference type="ARBA" id="ARBA00022759"/>
    </source>
</evidence>
<dbReference type="RefSeq" id="WP_119120287.1">
    <property type="nucleotide sequence ID" value="NZ_QXIT01000123.1"/>
</dbReference>
<dbReference type="NCBIfam" id="TIGR00632">
    <property type="entry name" value="vsr"/>
    <property type="match status" value="1"/>
</dbReference>
<evidence type="ECO:0000313" key="8">
    <source>
        <dbReference type="EMBL" id="RIE08440.1"/>
    </source>
</evidence>
<dbReference type="EMBL" id="QXIT01000123">
    <property type="protein sequence ID" value="RIE07221.1"/>
    <property type="molecule type" value="Genomic_DNA"/>
</dbReference>
<keyword evidence="5" id="KW-0234">DNA repair</keyword>
<evidence type="ECO:0000256" key="3">
    <source>
        <dbReference type="ARBA" id="ARBA00022763"/>
    </source>
</evidence>
<dbReference type="GO" id="GO:0016787">
    <property type="term" value="F:hydrolase activity"/>
    <property type="evidence" value="ECO:0007669"/>
    <property type="project" value="UniProtKB-KW"/>
</dbReference>
<protein>
    <submittedName>
        <fullName evidence="8">Very short patch repair endonuclease</fullName>
    </submittedName>
</protein>
<dbReference type="Proteomes" id="UP000266260">
    <property type="component" value="Unassembled WGS sequence"/>
</dbReference>
<proteinExistence type="inferred from homology"/>
<reference evidence="9 10" key="1">
    <citation type="submission" date="2018-09" db="EMBL/GenBank/DDBJ databases">
        <title>Discovery and Ecogenomic Context for Candidatus Cryosericales, a Global Caldiserica Order Active in Thawing Permafrost.</title>
        <authorList>
            <person name="Martinez M.A."/>
            <person name="Woodcroft B.J."/>
            <person name="Ignacio Espinoza J.C."/>
            <person name="Zayed A."/>
            <person name="Singleton C.M."/>
            <person name="Boyd J."/>
            <person name="Li Y.-F."/>
            <person name="Purvine S."/>
            <person name="Maughan H."/>
            <person name="Hodgkins S.B."/>
            <person name="Anderson D."/>
            <person name="Sederholm M."/>
            <person name="Temperton B."/>
            <person name="Saleska S.R."/>
            <person name="Tyson G.W."/>
            <person name="Rich V.I."/>
        </authorList>
    </citation>
    <scope>NUCLEOTIDE SEQUENCE [LARGE SCALE GENOMIC DNA]</scope>
    <source>
        <strain evidence="8 10">SMC5</strain>
        <strain evidence="7 9">SMC6</strain>
    </source>
</reference>
<evidence type="ECO:0000256" key="6">
    <source>
        <dbReference type="ARBA" id="ARBA00029466"/>
    </source>
</evidence>
<keyword evidence="1" id="KW-0540">Nuclease</keyword>
<comment type="similarity">
    <text evidence="6">Belongs to the Vsr family.</text>
</comment>
<evidence type="ECO:0000256" key="5">
    <source>
        <dbReference type="ARBA" id="ARBA00023204"/>
    </source>
</evidence>
<dbReference type="Pfam" id="PF03852">
    <property type="entry name" value="Vsr"/>
    <property type="match status" value="1"/>
</dbReference>
<organism evidence="8 10">
    <name type="scientific">Candidatus Cryosericum odellii</name>
    <dbReference type="NCBI Taxonomy" id="2290917"/>
    <lineage>
        <taxon>Bacteria</taxon>
        <taxon>Pseudomonadati</taxon>
        <taxon>Caldisericota/Cryosericota group</taxon>
        <taxon>Candidatus Cryosericota</taxon>
        <taxon>Candidatus Cryosericia</taxon>
        <taxon>Candidatus Cryosericales</taxon>
        <taxon>Candidatus Cryosericaceae</taxon>
        <taxon>Candidatus Cryosericum</taxon>
    </lineage>
</organism>
<dbReference type="SUPFAM" id="SSF52980">
    <property type="entry name" value="Restriction endonuclease-like"/>
    <property type="match status" value="1"/>
</dbReference>
<accession>A0A398D6Y7</accession>
<keyword evidence="4" id="KW-0378">Hydrolase</keyword>
<keyword evidence="9" id="KW-1185">Reference proteome</keyword>
<evidence type="ECO:0000313" key="7">
    <source>
        <dbReference type="EMBL" id="RIE07221.1"/>
    </source>
</evidence>
<evidence type="ECO:0000313" key="9">
    <source>
        <dbReference type="Proteomes" id="UP000266260"/>
    </source>
</evidence>
<dbReference type="EMBL" id="QXIU01000200">
    <property type="protein sequence ID" value="RIE08440.1"/>
    <property type="molecule type" value="Genomic_DNA"/>
</dbReference>
<dbReference type="InterPro" id="IPR011335">
    <property type="entry name" value="Restrct_endonuc-II-like"/>
</dbReference>
<dbReference type="CDD" id="cd00221">
    <property type="entry name" value="Vsr"/>
    <property type="match status" value="1"/>
</dbReference>
<name>A0A398D1Q6_9BACT</name>
<dbReference type="Gene3D" id="3.40.960.10">
    <property type="entry name" value="VSR Endonuclease"/>
    <property type="match status" value="1"/>
</dbReference>
<comment type="caution">
    <text evidence="8">The sequence shown here is derived from an EMBL/GenBank/DDBJ whole genome shotgun (WGS) entry which is preliminary data.</text>
</comment>
<evidence type="ECO:0000313" key="10">
    <source>
        <dbReference type="Proteomes" id="UP000266489"/>
    </source>
</evidence>
<dbReference type="OrthoDB" id="9801520at2"/>
<keyword evidence="3" id="KW-0227">DNA damage</keyword>
<evidence type="ECO:0000256" key="4">
    <source>
        <dbReference type="ARBA" id="ARBA00022801"/>
    </source>
</evidence>
<dbReference type="GO" id="GO:0004519">
    <property type="term" value="F:endonuclease activity"/>
    <property type="evidence" value="ECO:0007669"/>
    <property type="project" value="UniProtKB-KW"/>
</dbReference>
<dbReference type="AlphaFoldDB" id="A0A398D1Q6"/>
<dbReference type="GO" id="GO:0006298">
    <property type="term" value="P:mismatch repair"/>
    <property type="evidence" value="ECO:0007669"/>
    <property type="project" value="InterPro"/>
</dbReference>